<keyword evidence="2" id="KW-0489">Methyltransferase</keyword>
<gene>
    <name evidence="2" type="ORF">GCM10009830_42400</name>
</gene>
<accession>A0ABN2HMF1</accession>
<evidence type="ECO:0000313" key="2">
    <source>
        <dbReference type="EMBL" id="GAA1690283.1"/>
    </source>
</evidence>
<dbReference type="PANTHER" id="PTHR14911">
    <property type="entry name" value="THUMP DOMAIN-CONTAINING"/>
    <property type="match status" value="1"/>
</dbReference>
<sequence>MALSRRAARPRAVEVVFLPGLRRSVADEIRSLLPRVQPAPVPGREDALRFAYPGPLERLTALRTAVAAFTVLTFGVARPAQLLHADHLRRIRAAASEVDGVRSFRIEAAGSGSAVFGRLAEAIAGATGLAHRRGDGDLVLRFRPCPDADGWDVLVRTSARPISARAWRVADYPGAVNATIAAAMVRMLPHRPEDRFLNLMSGSGTLLVERLLAGRARAAVGVERSAAANAACRANLAAAGVAAELAAADVASPDLLGGRRFEAVAADPPWGTRTGSHETNAELYGAMLDTAHRLAAPGGVFAVLTHEVRLMERLLREHRAQWEPRAVHQVFQKGHHPRIHVLHRR</sequence>
<dbReference type="EMBL" id="BAAAQF010000022">
    <property type="protein sequence ID" value="GAA1690283.1"/>
    <property type="molecule type" value="Genomic_DNA"/>
</dbReference>
<dbReference type="InterPro" id="IPR002052">
    <property type="entry name" value="DNA_methylase_N6_adenine_CS"/>
</dbReference>
<feature type="domain" description="Ribosomal RNA large subunit methyltransferase K/L-like methyltransferase" evidence="1">
    <location>
        <begin position="165"/>
        <end position="336"/>
    </location>
</feature>
<evidence type="ECO:0000313" key="3">
    <source>
        <dbReference type="Proteomes" id="UP001499851"/>
    </source>
</evidence>
<dbReference type="RefSeq" id="WP_344490779.1">
    <property type="nucleotide sequence ID" value="NZ_BAAAQF010000022.1"/>
</dbReference>
<keyword evidence="2" id="KW-0808">Transferase</keyword>
<dbReference type="PROSITE" id="PS00092">
    <property type="entry name" value="N6_MTASE"/>
    <property type="match status" value="1"/>
</dbReference>
<comment type="caution">
    <text evidence="2">The sequence shown here is derived from an EMBL/GenBank/DDBJ whole genome shotgun (WGS) entry which is preliminary data.</text>
</comment>
<dbReference type="Gene3D" id="3.40.50.150">
    <property type="entry name" value="Vaccinia Virus protein VP39"/>
    <property type="match status" value="1"/>
</dbReference>
<reference evidence="2 3" key="1">
    <citation type="journal article" date="2019" name="Int. J. Syst. Evol. Microbiol.">
        <title>The Global Catalogue of Microorganisms (GCM) 10K type strain sequencing project: providing services to taxonomists for standard genome sequencing and annotation.</title>
        <authorList>
            <consortium name="The Broad Institute Genomics Platform"/>
            <consortium name="The Broad Institute Genome Sequencing Center for Infectious Disease"/>
            <person name="Wu L."/>
            <person name="Ma J."/>
        </authorList>
    </citation>
    <scope>NUCLEOTIDE SEQUENCE [LARGE SCALE GENOMIC DNA]</scope>
    <source>
        <strain evidence="2 3">JCM 16001</strain>
    </source>
</reference>
<organism evidence="2 3">
    <name type="scientific">Glycomyces endophyticus</name>
    <dbReference type="NCBI Taxonomy" id="480996"/>
    <lineage>
        <taxon>Bacteria</taxon>
        <taxon>Bacillati</taxon>
        <taxon>Actinomycetota</taxon>
        <taxon>Actinomycetes</taxon>
        <taxon>Glycomycetales</taxon>
        <taxon>Glycomycetaceae</taxon>
        <taxon>Glycomyces</taxon>
    </lineage>
</organism>
<dbReference type="InterPro" id="IPR029063">
    <property type="entry name" value="SAM-dependent_MTases_sf"/>
</dbReference>
<dbReference type="InterPro" id="IPR000241">
    <property type="entry name" value="RlmKL-like_Mtase"/>
</dbReference>
<dbReference type="PANTHER" id="PTHR14911:SF13">
    <property type="entry name" value="TRNA (GUANINE(6)-N2)-METHYLTRANSFERASE THUMP3"/>
    <property type="match status" value="1"/>
</dbReference>
<protein>
    <submittedName>
        <fullName evidence="2">Class I SAM-dependent RNA methyltransferase</fullName>
    </submittedName>
</protein>
<proteinExistence type="predicted"/>
<dbReference type="Proteomes" id="UP001499851">
    <property type="component" value="Unassembled WGS sequence"/>
</dbReference>
<keyword evidence="3" id="KW-1185">Reference proteome</keyword>
<dbReference type="GO" id="GO:0008168">
    <property type="term" value="F:methyltransferase activity"/>
    <property type="evidence" value="ECO:0007669"/>
    <property type="project" value="UniProtKB-KW"/>
</dbReference>
<dbReference type="GO" id="GO:0032259">
    <property type="term" value="P:methylation"/>
    <property type="evidence" value="ECO:0007669"/>
    <property type="project" value="UniProtKB-KW"/>
</dbReference>
<name>A0ABN2HMF1_9ACTN</name>
<dbReference type="SUPFAM" id="SSF53335">
    <property type="entry name" value="S-adenosyl-L-methionine-dependent methyltransferases"/>
    <property type="match status" value="1"/>
</dbReference>
<evidence type="ECO:0000259" key="1">
    <source>
        <dbReference type="Pfam" id="PF01170"/>
    </source>
</evidence>
<dbReference type="Pfam" id="PF01170">
    <property type="entry name" value="UPF0020"/>
    <property type="match status" value="1"/>
</dbReference>